<dbReference type="Gene3D" id="1.10.10.60">
    <property type="entry name" value="Homeodomain-like"/>
    <property type="match status" value="1"/>
</dbReference>
<dbReference type="InterPro" id="IPR050204">
    <property type="entry name" value="AraC_XylS_family_regulators"/>
</dbReference>
<dbReference type="InterPro" id="IPR018060">
    <property type="entry name" value="HTH_AraC"/>
</dbReference>
<keyword evidence="2" id="KW-0238">DNA-binding</keyword>
<keyword evidence="6" id="KW-1185">Reference proteome</keyword>
<dbReference type="GO" id="GO:0003700">
    <property type="term" value="F:DNA-binding transcription factor activity"/>
    <property type="evidence" value="ECO:0007669"/>
    <property type="project" value="InterPro"/>
</dbReference>
<dbReference type="AlphaFoldDB" id="A0A916Z4E2"/>
<dbReference type="GO" id="GO:0043565">
    <property type="term" value="F:sequence-specific DNA binding"/>
    <property type="evidence" value="ECO:0007669"/>
    <property type="project" value="InterPro"/>
</dbReference>
<keyword evidence="1" id="KW-0805">Transcription regulation</keyword>
<dbReference type="Proteomes" id="UP000609064">
    <property type="component" value="Unassembled WGS sequence"/>
</dbReference>
<dbReference type="PANTHER" id="PTHR46796:SF13">
    <property type="entry name" value="HTH-TYPE TRANSCRIPTIONAL ACTIVATOR RHAS"/>
    <property type="match status" value="1"/>
</dbReference>
<evidence type="ECO:0000259" key="4">
    <source>
        <dbReference type="PROSITE" id="PS01124"/>
    </source>
</evidence>
<protein>
    <submittedName>
        <fullName evidence="5">AraC family transcriptional regulator</fullName>
    </submittedName>
</protein>
<sequence length="283" mass="32236">MQIAPSKELLPFIKHYLFLESEGQSIKKLRLFSDGNTGMVFCLKGNLITNTQNHTQLESLPSSFTYGQISEFKDLFLTNRTSLIVVVFQPSGINQLLGIAAHQLRDKIIDIADIFGLNGLSLHEILLEQENLNAKLYTLNTFFRELAKQALLANHALIQASLHFIIKTKGLTTIGDLVKHTGYTERHIERLFSEVIGLSPKKFGNIIKLHNFLKLLKSKSKETNITHFCYESGYADQSHLIKEFRKYTGITPTQYLNDTNRLAINFMELTSEKIPMSDLYNLQ</sequence>
<reference evidence="5" key="2">
    <citation type="submission" date="2020-09" db="EMBL/GenBank/DDBJ databases">
        <authorList>
            <person name="Sun Q."/>
            <person name="Zhou Y."/>
        </authorList>
    </citation>
    <scope>NUCLEOTIDE SEQUENCE</scope>
    <source>
        <strain evidence="5">CGMCC 1.15958</strain>
    </source>
</reference>
<accession>A0A916Z4E2</accession>
<dbReference type="Pfam" id="PF12833">
    <property type="entry name" value="HTH_18"/>
    <property type="match status" value="1"/>
</dbReference>
<dbReference type="RefSeq" id="WP_188769555.1">
    <property type="nucleotide sequence ID" value="NZ_BMKK01000011.1"/>
</dbReference>
<evidence type="ECO:0000256" key="1">
    <source>
        <dbReference type="ARBA" id="ARBA00023015"/>
    </source>
</evidence>
<dbReference type="PANTHER" id="PTHR46796">
    <property type="entry name" value="HTH-TYPE TRANSCRIPTIONAL ACTIVATOR RHAS-RELATED"/>
    <property type="match status" value="1"/>
</dbReference>
<dbReference type="Pfam" id="PF20240">
    <property type="entry name" value="DUF6597"/>
    <property type="match status" value="1"/>
</dbReference>
<evidence type="ECO:0000313" key="6">
    <source>
        <dbReference type="Proteomes" id="UP000609064"/>
    </source>
</evidence>
<dbReference type="PROSITE" id="PS01124">
    <property type="entry name" value="HTH_ARAC_FAMILY_2"/>
    <property type="match status" value="1"/>
</dbReference>
<evidence type="ECO:0000256" key="2">
    <source>
        <dbReference type="ARBA" id="ARBA00023125"/>
    </source>
</evidence>
<reference evidence="5" key="1">
    <citation type="journal article" date="2014" name="Int. J. Syst. Evol. Microbiol.">
        <title>Complete genome sequence of Corynebacterium casei LMG S-19264T (=DSM 44701T), isolated from a smear-ripened cheese.</title>
        <authorList>
            <consortium name="US DOE Joint Genome Institute (JGI-PGF)"/>
            <person name="Walter F."/>
            <person name="Albersmeier A."/>
            <person name="Kalinowski J."/>
            <person name="Ruckert C."/>
        </authorList>
    </citation>
    <scope>NUCLEOTIDE SEQUENCE</scope>
    <source>
        <strain evidence="5">CGMCC 1.15958</strain>
    </source>
</reference>
<name>A0A916Z4E2_9BACT</name>
<gene>
    <name evidence="5" type="ORF">GCM10011514_44390</name>
</gene>
<evidence type="ECO:0000313" key="5">
    <source>
        <dbReference type="EMBL" id="GGD75582.1"/>
    </source>
</evidence>
<dbReference type="SUPFAM" id="SSF46689">
    <property type="entry name" value="Homeodomain-like"/>
    <property type="match status" value="1"/>
</dbReference>
<dbReference type="EMBL" id="BMKK01000011">
    <property type="protein sequence ID" value="GGD75582.1"/>
    <property type="molecule type" value="Genomic_DNA"/>
</dbReference>
<evidence type="ECO:0000256" key="3">
    <source>
        <dbReference type="ARBA" id="ARBA00023163"/>
    </source>
</evidence>
<organism evidence="5 6">
    <name type="scientific">Emticicia aquatilis</name>
    <dbReference type="NCBI Taxonomy" id="1537369"/>
    <lineage>
        <taxon>Bacteria</taxon>
        <taxon>Pseudomonadati</taxon>
        <taxon>Bacteroidota</taxon>
        <taxon>Cytophagia</taxon>
        <taxon>Cytophagales</taxon>
        <taxon>Leadbetterellaceae</taxon>
        <taxon>Emticicia</taxon>
    </lineage>
</organism>
<feature type="domain" description="HTH araC/xylS-type" evidence="4">
    <location>
        <begin position="173"/>
        <end position="258"/>
    </location>
</feature>
<keyword evidence="3" id="KW-0804">Transcription</keyword>
<dbReference type="InterPro" id="IPR046532">
    <property type="entry name" value="DUF6597"/>
</dbReference>
<dbReference type="SMART" id="SM00342">
    <property type="entry name" value="HTH_ARAC"/>
    <property type="match status" value="1"/>
</dbReference>
<comment type="caution">
    <text evidence="5">The sequence shown here is derived from an EMBL/GenBank/DDBJ whole genome shotgun (WGS) entry which is preliminary data.</text>
</comment>
<dbReference type="InterPro" id="IPR009057">
    <property type="entry name" value="Homeodomain-like_sf"/>
</dbReference>
<proteinExistence type="predicted"/>